<dbReference type="InterPro" id="IPR029460">
    <property type="entry name" value="DNAPol_HHH"/>
</dbReference>
<dbReference type="RefSeq" id="WP_065727905.1">
    <property type="nucleotide sequence ID" value="NZ_CP016428.1"/>
</dbReference>
<dbReference type="Gene3D" id="3.20.20.140">
    <property type="entry name" value="Metal-dependent hydrolases"/>
    <property type="match status" value="1"/>
</dbReference>
<evidence type="ECO:0000256" key="7">
    <source>
        <dbReference type="ARBA" id="ARBA00022695"/>
    </source>
</evidence>
<evidence type="ECO:0000313" key="17">
    <source>
        <dbReference type="Proteomes" id="UP000092839"/>
    </source>
</evidence>
<feature type="compositionally biased region" description="Basic and acidic residues" evidence="14">
    <location>
        <begin position="1200"/>
        <end position="1213"/>
    </location>
</feature>
<keyword evidence="17" id="KW-1185">Reference proteome</keyword>
<comment type="catalytic activity">
    <reaction evidence="12 13">
        <text>DNA(n) + a 2'-deoxyribonucleoside 5'-triphosphate = DNA(n+1) + diphosphate</text>
        <dbReference type="Rhea" id="RHEA:22508"/>
        <dbReference type="Rhea" id="RHEA-COMP:17339"/>
        <dbReference type="Rhea" id="RHEA-COMP:17340"/>
        <dbReference type="ChEBI" id="CHEBI:33019"/>
        <dbReference type="ChEBI" id="CHEBI:61560"/>
        <dbReference type="ChEBI" id="CHEBI:173112"/>
        <dbReference type="EC" id="2.7.7.7"/>
    </reaction>
</comment>
<comment type="function">
    <text evidence="13">DNA polymerase involved in damage-induced mutagenesis and translesion synthesis (TLS). It is not the major replicative DNA polymerase.</text>
</comment>
<keyword evidence="8 13" id="KW-0235">DNA replication</keyword>
<dbReference type="NCBIfam" id="NF004225">
    <property type="entry name" value="PRK05672.1"/>
    <property type="match status" value="1"/>
</dbReference>
<dbReference type="NCBIfam" id="TIGR00594">
    <property type="entry name" value="polc"/>
    <property type="match status" value="1"/>
</dbReference>
<dbReference type="STRING" id="1274631.LMTR13_11075"/>
<dbReference type="KEGG" id="bic:LMTR13_11075"/>
<proteinExistence type="inferred from homology"/>
<sequence length="1213" mass="136271">MKSPVPDYAEIGITTNFSFLRGGSDPRAYVHQASELGIPVIGIADHNTLAGVVRAWSELDNPAVTHKPKLLIGARLVFIDGTPDILVYPRDRAAYGRLCQLLTRGKRGDDITRIEKGECHLKCDDLLDFAEGQLLVLALPHRFDAANAQATLERLKSSRADGVWLAASLLYRGDDKRRLARLHRLALAAKVPLLATNEVLYHHPARRPLQDVLTCIREKTTIDAIGRRLEANAERYLKPAHEMARLFRDLPEAIAETMRFAERILFSLDQLKYQYPDEPVPPGKTAQQHLEDLTWAGVDKYFGGVIDDKLRATLRKELDLIAELKYAHYFLTVHDIVRYARSQNILCQGRGSAANSAVCYVLGITSVDPTKVDLLFERFISKERLEPPDIDVDFEHSRREEVMQYVYRRYGRHRAAIIATVIHYRPRSAIRDVGKALGLTEDVTAALADTVWGSWGKGLNEMQVRQAGLDPANAMVELAVALASELIEFPRHLSQHVGGYVLTQDRLDTYVPIGNAAMDDRTFIEWDKDDVDALSMMKVDVLALGMLTCIRKSFDLIAEHKGERWELATIPQDEKPVYDMLCRGESLGVFQVESRAQMNMLPRLKPRTFYDLVIEVAIVRPGPIQGDMVHPYLKRRKMKPEDIQYPYPKGGNKDELRNVLHKTLGVPLFQEQAMRIAIEAAEFTSEEANGLRRAMATFRNVGTIGKFESKLIGNMVRRGYDLEFAKNCFEQIKGFGSYGFPESHAASFAQLVYVSSWLKHHHPDAFCCGLLNSQPMGFYAPAQIVGDARKNGVEVREIDVSYSFAQNTLEEGEGKYCAVRLGFRQIDGFHWLDEDEERLKRMQSSFRGGALAPDPEPRDSRMCNCASENDVTSRTGTVLPLPLAGEGWGGGAAASHTARVERASPTRIASIDAIRPQSELRSSRPPQAGEVKHARGPAVVEATDWADRIIAARNRRPFTSLEEFARDTGLPKRALILLADADAFRSIGLDRRAALWAVRRLPDDVPLPLFQAAIAREQPDENAKPLPQMPLPEQVVADYQTIRLSLKGHPMEFLRERFTKERVVACKDVNHKNDKRRVRCAGVVLVRQRPGSAKGVVFMTLEDETGIANIVVWPKVMEQYRKEVMGARLILVEGYIQSSPEEVTHLVAQRMFDRSPDLIGLANDASSRKHPVPAGPALVEPLNDDRRDHADTPAQKIRHPRDVRILPPSRDFH</sequence>
<dbReference type="AlphaFoldDB" id="A0A1B1UCY5"/>
<feature type="domain" description="Polymerase/histidinol phosphatase N-terminal" evidence="15">
    <location>
        <begin position="9"/>
        <end position="80"/>
    </location>
</feature>
<dbReference type="SMART" id="SM00481">
    <property type="entry name" value="POLIIIAc"/>
    <property type="match status" value="1"/>
</dbReference>
<dbReference type="GO" id="GO:0005737">
    <property type="term" value="C:cytoplasm"/>
    <property type="evidence" value="ECO:0007669"/>
    <property type="project" value="UniProtKB-SubCell"/>
</dbReference>
<dbReference type="GO" id="GO:0003676">
    <property type="term" value="F:nucleic acid binding"/>
    <property type="evidence" value="ECO:0007669"/>
    <property type="project" value="InterPro"/>
</dbReference>
<evidence type="ECO:0000256" key="8">
    <source>
        <dbReference type="ARBA" id="ARBA00022705"/>
    </source>
</evidence>
<name>A0A1B1UCY5_9BRAD</name>
<dbReference type="Pfam" id="PF07733">
    <property type="entry name" value="DNA_pol3_alpha"/>
    <property type="match status" value="1"/>
</dbReference>
<dbReference type="GO" id="GO:0006260">
    <property type="term" value="P:DNA replication"/>
    <property type="evidence" value="ECO:0007669"/>
    <property type="project" value="UniProtKB-KW"/>
</dbReference>
<dbReference type="InterPro" id="IPR040982">
    <property type="entry name" value="DNA_pol3_finger"/>
</dbReference>
<dbReference type="InterPro" id="IPR011708">
    <property type="entry name" value="DNA_pol3_alpha_NTPase_dom"/>
</dbReference>
<dbReference type="Proteomes" id="UP000092839">
    <property type="component" value="Chromosome"/>
</dbReference>
<keyword evidence="7 13" id="KW-0548">Nucleotidyltransferase</keyword>
<dbReference type="HAMAP" id="MF_01902">
    <property type="entry name" value="DNApol_error_prone"/>
    <property type="match status" value="1"/>
</dbReference>
<evidence type="ECO:0000256" key="4">
    <source>
        <dbReference type="ARBA" id="ARBA00017273"/>
    </source>
</evidence>
<dbReference type="CDD" id="cd04485">
    <property type="entry name" value="DnaE_OBF"/>
    <property type="match status" value="1"/>
</dbReference>
<dbReference type="SUPFAM" id="SSF89550">
    <property type="entry name" value="PHP domain-like"/>
    <property type="match status" value="1"/>
</dbReference>
<evidence type="ECO:0000256" key="2">
    <source>
        <dbReference type="ARBA" id="ARBA00007391"/>
    </source>
</evidence>
<keyword evidence="11 13" id="KW-0234">DNA repair</keyword>
<evidence type="ECO:0000256" key="13">
    <source>
        <dbReference type="HAMAP-Rule" id="MF_01902"/>
    </source>
</evidence>
<evidence type="ECO:0000256" key="1">
    <source>
        <dbReference type="ARBA" id="ARBA00004496"/>
    </source>
</evidence>
<dbReference type="EMBL" id="CP016428">
    <property type="protein sequence ID" value="ANW00629.1"/>
    <property type="molecule type" value="Genomic_DNA"/>
</dbReference>
<dbReference type="GO" id="GO:0006281">
    <property type="term" value="P:DNA repair"/>
    <property type="evidence" value="ECO:0007669"/>
    <property type="project" value="UniProtKB-UniRule"/>
</dbReference>
<dbReference type="Pfam" id="PF17657">
    <property type="entry name" value="DNA_pol3_finger"/>
    <property type="match status" value="1"/>
</dbReference>
<evidence type="ECO:0000256" key="12">
    <source>
        <dbReference type="ARBA" id="ARBA00049244"/>
    </source>
</evidence>
<dbReference type="PANTHER" id="PTHR32294:SF4">
    <property type="entry name" value="ERROR-PRONE DNA POLYMERASE"/>
    <property type="match status" value="1"/>
</dbReference>
<dbReference type="InterPro" id="IPR012340">
    <property type="entry name" value="NA-bd_OB-fold"/>
</dbReference>
<evidence type="ECO:0000256" key="9">
    <source>
        <dbReference type="ARBA" id="ARBA00022763"/>
    </source>
</evidence>
<keyword evidence="9 13" id="KW-0227">DNA damage</keyword>
<organism evidence="16 17">
    <name type="scientific">Bradyrhizobium icense</name>
    <dbReference type="NCBI Taxonomy" id="1274631"/>
    <lineage>
        <taxon>Bacteria</taxon>
        <taxon>Pseudomonadati</taxon>
        <taxon>Pseudomonadota</taxon>
        <taxon>Alphaproteobacteria</taxon>
        <taxon>Hyphomicrobiales</taxon>
        <taxon>Nitrobacteraceae</taxon>
        <taxon>Bradyrhizobium</taxon>
    </lineage>
</organism>
<dbReference type="InterPro" id="IPR004013">
    <property type="entry name" value="PHP_dom"/>
</dbReference>
<evidence type="ECO:0000256" key="5">
    <source>
        <dbReference type="ARBA" id="ARBA00022490"/>
    </source>
</evidence>
<dbReference type="OrthoDB" id="9803237at2"/>
<feature type="region of interest" description="Disordered" evidence="14">
    <location>
        <begin position="917"/>
        <end position="936"/>
    </location>
</feature>
<evidence type="ECO:0000256" key="6">
    <source>
        <dbReference type="ARBA" id="ARBA00022679"/>
    </source>
</evidence>
<dbReference type="Pfam" id="PF01336">
    <property type="entry name" value="tRNA_anti-codon"/>
    <property type="match status" value="1"/>
</dbReference>
<protein>
    <recommendedName>
        <fullName evidence="4 13">Error-prone DNA polymerase</fullName>
        <ecNumber evidence="3 13">2.7.7.7</ecNumber>
    </recommendedName>
</protein>
<keyword evidence="5 13" id="KW-0963">Cytoplasm</keyword>
<dbReference type="GO" id="GO:0003887">
    <property type="term" value="F:DNA-directed DNA polymerase activity"/>
    <property type="evidence" value="ECO:0007669"/>
    <property type="project" value="UniProtKB-UniRule"/>
</dbReference>
<dbReference type="InterPro" id="IPR003141">
    <property type="entry name" value="Pol/His_phosphatase_N"/>
</dbReference>
<dbReference type="InterPro" id="IPR016195">
    <property type="entry name" value="Pol/histidinol_Pase-like"/>
</dbReference>
<dbReference type="Pfam" id="PF02811">
    <property type="entry name" value="PHP"/>
    <property type="match status" value="1"/>
</dbReference>
<comment type="subcellular location">
    <subcellularLocation>
        <location evidence="1 13">Cytoplasm</location>
    </subcellularLocation>
</comment>
<evidence type="ECO:0000259" key="15">
    <source>
        <dbReference type="SMART" id="SM00481"/>
    </source>
</evidence>
<dbReference type="CDD" id="cd07434">
    <property type="entry name" value="PHP_PolIIIA_DnaE2"/>
    <property type="match status" value="1"/>
</dbReference>
<accession>A0A1B1UCY5</accession>
<evidence type="ECO:0000256" key="14">
    <source>
        <dbReference type="SAM" id="MobiDB-lite"/>
    </source>
</evidence>
<feature type="region of interest" description="Disordered" evidence="14">
    <location>
        <begin position="1162"/>
        <end position="1213"/>
    </location>
</feature>
<evidence type="ECO:0000313" key="16">
    <source>
        <dbReference type="EMBL" id="ANW00629.1"/>
    </source>
</evidence>
<gene>
    <name evidence="13" type="primary">dnaE2</name>
    <name evidence="16" type="ORF">LMTR13_11075</name>
</gene>
<dbReference type="InterPro" id="IPR004365">
    <property type="entry name" value="NA-bd_OB_tRNA"/>
</dbReference>
<dbReference type="EC" id="2.7.7.7" evidence="3 13"/>
<dbReference type="Pfam" id="PF14579">
    <property type="entry name" value="HHH_6"/>
    <property type="match status" value="1"/>
</dbReference>
<dbReference type="PANTHER" id="PTHR32294">
    <property type="entry name" value="DNA POLYMERASE III SUBUNIT ALPHA"/>
    <property type="match status" value="1"/>
</dbReference>
<evidence type="ECO:0000256" key="11">
    <source>
        <dbReference type="ARBA" id="ARBA00023204"/>
    </source>
</evidence>
<evidence type="ECO:0000256" key="3">
    <source>
        <dbReference type="ARBA" id="ARBA00012417"/>
    </source>
</evidence>
<comment type="similarity">
    <text evidence="2 13">Belongs to the DNA polymerase type-C family. DnaE2 subfamily.</text>
</comment>
<dbReference type="InterPro" id="IPR023073">
    <property type="entry name" value="DnaE2"/>
</dbReference>
<keyword evidence="6 13" id="KW-0808">Transferase</keyword>
<dbReference type="GO" id="GO:0008408">
    <property type="term" value="F:3'-5' exonuclease activity"/>
    <property type="evidence" value="ECO:0007669"/>
    <property type="project" value="InterPro"/>
</dbReference>
<dbReference type="InterPro" id="IPR004805">
    <property type="entry name" value="DnaE2/DnaE/PolC"/>
</dbReference>
<keyword evidence="10 13" id="KW-0239">DNA-directed DNA polymerase</keyword>
<reference evidence="16 17" key="1">
    <citation type="submission" date="2016-07" db="EMBL/GenBank/DDBJ databases">
        <title>Complete genome sequence of Bradyrhizobium icense LMTR 13T, a potential inoculant strain isolated from lima bean (Phaseolus lunatus) in Peru.</title>
        <authorList>
            <person name="Ormeno-Orrillo E."/>
            <person name="Duran D."/>
            <person name="Rogel M.A."/>
            <person name="Rey L."/>
            <person name="Imperial J."/>
            <person name="Ruiz-Argueso T."/>
            <person name="Martinez-Romero E."/>
        </authorList>
    </citation>
    <scope>NUCLEOTIDE SEQUENCE [LARGE SCALE GENOMIC DNA]</scope>
    <source>
        <strain evidence="16 17">LMTR 13</strain>
    </source>
</reference>
<dbReference type="Gene3D" id="2.40.50.140">
    <property type="entry name" value="Nucleic acid-binding proteins"/>
    <property type="match status" value="1"/>
</dbReference>
<evidence type="ECO:0000256" key="10">
    <source>
        <dbReference type="ARBA" id="ARBA00022932"/>
    </source>
</evidence>